<evidence type="ECO:0008006" key="3">
    <source>
        <dbReference type="Google" id="ProtNLM"/>
    </source>
</evidence>
<evidence type="ECO:0000313" key="2">
    <source>
        <dbReference type="Proteomes" id="UP001595818"/>
    </source>
</evidence>
<dbReference type="Proteomes" id="UP001595818">
    <property type="component" value="Unassembled WGS sequence"/>
</dbReference>
<name>A0ABV9T6Z0_9BACT</name>
<dbReference type="RefSeq" id="WP_377068493.1">
    <property type="nucleotide sequence ID" value="NZ_JBHSJJ010000019.1"/>
</dbReference>
<sequence length="293" mass="34101">MKKLSIYLSLASVMFACGPPQRDVDKQQFGSYWYQGKAEINAFDLTQYRYGEAREGEAVLIFVTEEFSRKKHVKLDDYESAGRDAVNVLKMNMTKEFVTGIYPYHMMLSVFSPVYAETSAMKITASSQDWCGQSFSQMNLNGDAYKGKLYSYFEEEGDVDFTAKALAEDHLWNLIRIGPEHLPLGEVDLVPGLLEQRFSHEPIVPQKALLRVKRIDSTYDELEVDYVDYNRMVKIWYEREFPYQITAFEEISLLEDGTQEVSHAERKAVRQIDYWTKNRLGDSRLRRELRLNP</sequence>
<proteinExistence type="predicted"/>
<accession>A0ABV9T6Z0</accession>
<reference evidence="2" key="1">
    <citation type="journal article" date="2019" name="Int. J. Syst. Evol. Microbiol.">
        <title>The Global Catalogue of Microorganisms (GCM) 10K type strain sequencing project: providing services to taxonomists for standard genome sequencing and annotation.</title>
        <authorList>
            <consortium name="The Broad Institute Genomics Platform"/>
            <consortium name="The Broad Institute Genome Sequencing Center for Infectious Disease"/>
            <person name="Wu L."/>
            <person name="Ma J."/>
        </authorList>
    </citation>
    <scope>NUCLEOTIDE SEQUENCE [LARGE SCALE GENOMIC DNA]</scope>
    <source>
        <strain evidence="2">CGMCC 4.7466</strain>
    </source>
</reference>
<organism evidence="1 2">
    <name type="scientific">Negadavirga shengliensis</name>
    <dbReference type="NCBI Taxonomy" id="1389218"/>
    <lineage>
        <taxon>Bacteria</taxon>
        <taxon>Pseudomonadati</taxon>
        <taxon>Bacteroidota</taxon>
        <taxon>Cytophagia</taxon>
        <taxon>Cytophagales</taxon>
        <taxon>Cyclobacteriaceae</taxon>
        <taxon>Negadavirga</taxon>
    </lineage>
</organism>
<keyword evidence="2" id="KW-1185">Reference proteome</keyword>
<gene>
    <name evidence="1" type="ORF">ACFPFU_22765</name>
</gene>
<dbReference type="EMBL" id="JBHSJJ010000019">
    <property type="protein sequence ID" value="MFC4874544.1"/>
    <property type="molecule type" value="Genomic_DNA"/>
</dbReference>
<protein>
    <recommendedName>
        <fullName evidence="3">Septum formation inhibitor Maf</fullName>
    </recommendedName>
</protein>
<evidence type="ECO:0000313" key="1">
    <source>
        <dbReference type="EMBL" id="MFC4874544.1"/>
    </source>
</evidence>
<dbReference type="PROSITE" id="PS51257">
    <property type="entry name" value="PROKAR_LIPOPROTEIN"/>
    <property type="match status" value="1"/>
</dbReference>
<comment type="caution">
    <text evidence="1">The sequence shown here is derived from an EMBL/GenBank/DDBJ whole genome shotgun (WGS) entry which is preliminary data.</text>
</comment>